<accession>A0A2G9RG82</accession>
<evidence type="ECO:0000313" key="2">
    <source>
        <dbReference type="EMBL" id="PIO26932.1"/>
    </source>
</evidence>
<protein>
    <submittedName>
        <fullName evidence="2">Uncharacterized protein</fullName>
    </submittedName>
</protein>
<gene>
    <name evidence="2" type="ORF">AB205_0202140</name>
</gene>
<evidence type="ECO:0000313" key="3">
    <source>
        <dbReference type="Proteomes" id="UP000228934"/>
    </source>
</evidence>
<dbReference type="Proteomes" id="UP000228934">
    <property type="component" value="Unassembled WGS sequence"/>
</dbReference>
<dbReference type="OrthoDB" id="424753at2759"/>
<keyword evidence="3" id="KW-1185">Reference proteome</keyword>
<name>A0A2G9RG82_AQUCT</name>
<organism evidence="2 3">
    <name type="scientific">Aquarana catesbeiana</name>
    <name type="common">American bullfrog</name>
    <name type="synonym">Rana catesbeiana</name>
    <dbReference type="NCBI Taxonomy" id="8400"/>
    <lineage>
        <taxon>Eukaryota</taxon>
        <taxon>Metazoa</taxon>
        <taxon>Chordata</taxon>
        <taxon>Craniata</taxon>
        <taxon>Vertebrata</taxon>
        <taxon>Euteleostomi</taxon>
        <taxon>Amphibia</taxon>
        <taxon>Batrachia</taxon>
        <taxon>Anura</taxon>
        <taxon>Neobatrachia</taxon>
        <taxon>Ranoidea</taxon>
        <taxon>Ranidae</taxon>
        <taxon>Aquarana</taxon>
    </lineage>
</organism>
<evidence type="ECO:0000256" key="1">
    <source>
        <dbReference type="SAM" id="MobiDB-lite"/>
    </source>
</evidence>
<reference evidence="3" key="1">
    <citation type="journal article" date="2017" name="Nat. Commun.">
        <title>The North American bullfrog draft genome provides insight into hormonal regulation of long noncoding RNA.</title>
        <authorList>
            <person name="Hammond S.A."/>
            <person name="Warren R.L."/>
            <person name="Vandervalk B.P."/>
            <person name="Kucuk E."/>
            <person name="Khan H."/>
            <person name="Gibb E.A."/>
            <person name="Pandoh P."/>
            <person name="Kirk H."/>
            <person name="Zhao Y."/>
            <person name="Jones M."/>
            <person name="Mungall A.J."/>
            <person name="Coope R."/>
            <person name="Pleasance S."/>
            <person name="Moore R.A."/>
            <person name="Holt R.A."/>
            <person name="Round J.M."/>
            <person name="Ohora S."/>
            <person name="Walle B.V."/>
            <person name="Veldhoen N."/>
            <person name="Helbing C.C."/>
            <person name="Birol I."/>
        </authorList>
    </citation>
    <scope>NUCLEOTIDE SEQUENCE [LARGE SCALE GENOMIC DNA]</scope>
</reference>
<dbReference type="EMBL" id="KV940055">
    <property type="protein sequence ID" value="PIO26932.1"/>
    <property type="molecule type" value="Genomic_DNA"/>
</dbReference>
<dbReference type="AlphaFoldDB" id="A0A2G9RG82"/>
<feature type="region of interest" description="Disordered" evidence="1">
    <location>
        <begin position="88"/>
        <end position="111"/>
    </location>
</feature>
<sequence>MQQPIEEPTFQHLGAVRALTTDCCELLHLGHTLGRNWKLMTSLNHPCNCLQHISLCCVMKLCTALAALDSTTELFAYRLYFHFYKTPHDPTNKYPSLLRENQNRSSGSEDRIRKFQNFK</sequence>
<proteinExistence type="predicted"/>